<evidence type="ECO:0000256" key="8">
    <source>
        <dbReference type="ARBA" id="ARBA00023004"/>
    </source>
</evidence>
<evidence type="ECO:0000313" key="11">
    <source>
        <dbReference type="EMBL" id="MBC2605928.1"/>
    </source>
</evidence>
<comment type="caution">
    <text evidence="11">The sequence shown here is derived from an EMBL/GenBank/DDBJ whole genome shotgun (WGS) entry which is preliminary data.</text>
</comment>
<keyword evidence="10" id="KW-0456">Lyase</keyword>
<dbReference type="RefSeq" id="WP_185659816.1">
    <property type="nucleotide sequence ID" value="NZ_CAWPOO010000007.1"/>
</dbReference>
<evidence type="ECO:0000256" key="10">
    <source>
        <dbReference type="ARBA" id="ARBA00023239"/>
    </source>
</evidence>
<comment type="function">
    <text evidence="4">Catalyzes the dehydration of D-mannonate.</text>
</comment>
<evidence type="ECO:0000256" key="4">
    <source>
        <dbReference type="ARBA" id="ARBA00002713"/>
    </source>
</evidence>
<comment type="cofactor">
    <cofactor evidence="2">
        <name>Mn(2+)</name>
        <dbReference type="ChEBI" id="CHEBI:29035"/>
    </cofactor>
</comment>
<comment type="cofactor">
    <cofactor evidence="3">
        <name>Fe(2+)</name>
        <dbReference type="ChEBI" id="CHEBI:29033"/>
    </cofactor>
</comment>
<dbReference type="GO" id="GO:0042840">
    <property type="term" value="P:D-glucuronate catabolic process"/>
    <property type="evidence" value="ECO:0007669"/>
    <property type="project" value="TreeGrafter"/>
</dbReference>
<dbReference type="GO" id="GO:0008198">
    <property type="term" value="F:ferrous iron binding"/>
    <property type="evidence" value="ECO:0007669"/>
    <property type="project" value="TreeGrafter"/>
</dbReference>
<evidence type="ECO:0000256" key="5">
    <source>
        <dbReference type="ARBA" id="ARBA00004892"/>
    </source>
</evidence>
<dbReference type="UniPathway" id="UPA00246"/>
<gene>
    <name evidence="11" type="ORF">H5P27_07715</name>
</gene>
<dbReference type="SUPFAM" id="SSF51658">
    <property type="entry name" value="Xylose isomerase-like"/>
    <property type="match status" value="1"/>
</dbReference>
<evidence type="ECO:0000256" key="7">
    <source>
        <dbReference type="ARBA" id="ARBA00012927"/>
    </source>
</evidence>
<protein>
    <recommendedName>
        <fullName evidence="7">mannonate dehydratase</fullName>
        <ecNumber evidence="7">4.2.1.8</ecNumber>
    </recommendedName>
</protein>
<dbReference type="GO" id="GO:0008927">
    <property type="term" value="F:mannonate dehydratase activity"/>
    <property type="evidence" value="ECO:0007669"/>
    <property type="project" value="UniProtKB-EC"/>
</dbReference>
<dbReference type="EC" id="4.2.1.8" evidence="7"/>
<keyword evidence="9" id="KW-0464">Manganese</keyword>
<dbReference type="InterPro" id="IPR036237">
    <property type="entry name" value="Xyl_isomerase-like_sf"/>
</dbReference>
<evidence type="ECO:0000256" key="6">
    <source>
        <dbReference type="ARBA" id="ARBA00007389"/>
    </source>
</evidence>
<dbReference type="EMBL" id="JACHVC010000007">
    <property type="protein sequence ID" value="MBC2605928.1"/>
    <property type="molecule type" value="Genomic_DNA"/>
</dbReference>
<evidence type="ECO:0000256" key="9">
    <source>
        <dbReference type="ARBA" id="ARBA00023211"/>
    </source>
</evidence>
<dbReference type="PANTHER" id="PTHR30387">
    <property type="entry name" value="MANNONATE DEHYDRATASE"/>
    <property type="match status" value="1"/>
</dbReference>
<proteinExistence type="inferred from homology"/>
<dbReference type="Gene3D" id="3.20.20.150">
    <property type="entry name" value="Divalent-metal-dependent TIM barrel enzymes"/>
    <property type="match status" value="1"/>
</dbReference>
<reference evidence="11 12" key="1">
    <citation type="submission" date="2020-07" db="EMBL/GenBank/DDBJ databases">
        <authorList>
            <person name="Feng X."/>
        </authorList>
    </citation>
    <scope>NUCLEOTIDE SEQUENCE [LARGE SCALE GENOMIC DNA]</scope>
    <source>
        <strain evidence="11 12">JCM23202</strain>
    </source>
</reference>
<dbReference type="Pfam" id="PF03786">
    <property type="entry name" value="UxuA"/>
    <property type="match status" value="2"/>
</dbReference>
<comment type="catalytic activity">
    <reaction evidence="1">
        <text>D-mannonate = 2-dehydro-3-deoxy-D-gluconate + H2O</text>
        <dbReference type="Rhea" id="RHEA:20097"/>
        <dbReference type="ChEBI" id="CHEBI:15377"/>
        <dbReference type="ChEBI" id="CHEBI:17767"/>
        <dbReference type="ChEBI" id="CHEBI:57990"/>
        <dbReference type="EC" id="4.2.1.8"/>
    </reaction>
</comment>
<sequence length="357" mass="39811">MHLGFGLYRHMLDQEHLRFAKQCGATHIVVHLVDYFNQAGDGSDQPTSGGRGGGWGHAGDPDKLWSREELQAVKDLIEGEGLIWHAVENFDPAHWHDVLLDGPKKEQQIEGLKQTIRLLGEMGVAIMGYNFSLAGVYGRTIGTYGRGEAGGVGMEGFVDEEPMPDGMVWNMTFDENATGTAQRTRISSDELWERLTYFLNELVPVAEEAGVQLAAHPDDPPVPRLRDTPRLVYQPDMYQRLLDIVPSKASGLEYCLGTLAEMTEGDIYEATEKYAAQQKIGYIHFRNVRGKVPDYREVFIDEGDIDMVRILEILKKHDFQGVLIPDHAPGMACSAPWYAGMAYSMGYMKSAMAALEK</sequence>
<organism evidence="11 12">
    <name type="scientific">Pelagicoccus albus</name>
    <dbReference type="NCBI Taxonomy" id="415222"/>
    <lineage>
        <taxon>Bacteria</taxon>
        <taxon>Pseudomonadati</taxon>
        <taxon>Verrucomicrobiota</taxon>
        <taxon>Opitutia</taxon>
        <taxon>Puniceicoccales</taxon>
        <taxon>Pelagicoccaceae</taxon>
        <taxon>Pelagicoccus</taxon>
    </lineage>
</organism>
<keyword evidence="8" id="KW-0408">Iron</keyword>
<comment type="pathway">
    <text evidence="5">Carbohydrate metabolism; pentose and glucuronate interconversion.</text>
</comment>
<dbReference type="InterPro" id="IPR004628">
    <property type="entry name" value="Man_deHydtase"/>
</dbReference>
<evidence type="ECO:0000256" key="1">
    <source>
        <dbReference type="ARBA" id="ARBA00001794"/>
    </source>
</evidence>
<dbReference type="PANTHER" id="PTHR30387:SF2">
    <property type="entry name" value="MANNONATE DEHYDRATASE"/>
    <property type="match status" value="1"/>
</dbReference>
<evidence type="ECO:0000256" key="2">
    <source>
        <dbReference type="ARBA" id="ARBA00001936"/>
    </source>
</evidence>
<dbReference type="AlphaFoldDB" id="A0A7X1E896"/>
<accession>A0A7X1E896</accession>
<name>A0A7X1E896_9BACT</name>
<evidence type="ECO:0000256" key="3">
    <source>
        <dbReference type="ARBA" id="ARBA00001954"/>
    </source>
</evidence>
<dbReference type="Proteomes" id="UP000526501">
    <property type="component" value="Unassembled WGS sequence"/>
</dbReference>
<comment type="similarity">
    <text evidence="6">Belongs to the mannonate dehydratase family.</text>
</comment>
<dbReference type="GO" id="GO:0030145">
    <property type="term" value="F:manganese ion binding"/>
    <property type="evidence" value="ECO:0007669"/>
    <property type="project" value="TreeGrafter"/>
</dbReference>
<keyword evidence="12" id="KW-1185">Reference proteome</keyword>
<evidence type="ECO:0000313" key="12">
    <source>
        <dbReference type="Proteomes" id="UP000526501"/>
    </source>
</evidence>